<dbReference type="Proteomes" id="UP000467385">
    <property type="component" value="Chromosome"/>
</dbReference>
<sequence length="461" mass="49046">MRFNVPPNWPRPPKNRWKPWKRWRPPPGWQPDPRWGPPPQGWELWVKPSKGERITLAGVVVAAIGLITPAIAYIWPHTASPSRVTEAGTPETKALAVSTVWPTSNGCANQQVAMPVGTGSINDFHAGSDTVKELIAHGGGVWISGMLAIDLSAAPGKSVAIQRIIPHIDRRDLAAPAWIYSPNFGCGPNSADRHIVWKLDSAFDDFRDEGVAAGAAGPSNGTAPTAAFGPDFVLSGKDHARIRVDTYACRGNYQWRLDVEYTETGRSGVQSFPVGPYLSFGLANNTTDYHAGWDASGHAAIKSQTVLTGAAAEIDNQNDCTPTITPSISNAPKTSQPPTPSASDPLLSRWVGHGRSLQLAPGGSGTLTLASGASTDEVWTVTWNAQGAGRVLITLANRTSSRGGGVGLNEGEQYIAALQTSPLGEQLLHFVKSTESVDDPSRGFFFCTPAQQARPQSPCGA</sequence>
<gene>
    <name evidence="3" type="ORF">MCNS_36810</name>
</gene>
<evidence type="ECO:0000313" key="3">
    <source>
        <dbReference type="EMBL" id="BBZ40618.1"/>
    </source>
</evidence>
<reference evidence="3 4" key="1">
    <citation type="journal article" date="2019" name="Emerg. Microbes Infect.">
        <title>Comprehensive subspecies identification of 175 nontuberculous mycobacteria species based on 7547 genomic profiles.</title>
        <authorList>
            <person name="Matsumoto Y."/>
            <person name="Kinjo T."/>
            <person name="Motooka D."/>
            <person name="Nabeya D."/>
            <person name="Jung N."/>
            <person name="Uechi K."/>
            <person name="Horii T."/>
            <person name="Iida T."/>
            <person name="Fujita J."/>
            <person name="Nakamura S."/>
        </authorList>
    </citation>
    <scope>NUCLEOTIDE SEQUENCE [LARGE SCALE GENOMIC DNA]</scope>
    <source>
        <strain evidence="3 4">JCM 14738</strain>
    </source>
</reference>
<name>A0A7I7YFQ6_9MYCO</name>
<dbReference type="AlphaFoldDB" id="A0A7I7YFQ6"/>
<feature type="compositionally biased region" description="Basic residues" evidence="1">
    <location>
        <begin position="13"/>
        <end position="24"/>
    </location>
</feature>
<dbReference type="EMBL" id="AP022613">
    <property type="protein sequence ID" value="BBZ40618.1"/>
    <property type="molecule type" value="Genomic_DNA"/>
</dbReference>
<keyword evidence="2" id="KW-1133">Transmembrane helix</keyword>
<keyword evidence="4" id="KW-1185">Reference proteome</keyword>
<proteinExistence type="predicted"/>
<feature type="region of interest" description="Disordered" evidence="1">
    <location>
        <begin position="317"/>
        <end position="345"/>
    </location>
</feature>
<feature type="region of interest" description="Disordered" evidence="1">
    <location>
        <begin position="1"/>
        <end position="37"/>
    </location>
</feature>
<organism evidence="3 4">
    <name type="scientific">Mycobacterium conspicuum</name>
    <dbReference type="NCBI Taxonomy" id="44010"/>
    <lineage>
        <taxon>Bacteria</taxon>
        <taxon>Bacillati</taxon>
        <taxon>Actinomycetota</taxon>
        <taxon>Actinomycetes</taxon>
        <taxon>Mycobacteriales</taxon>
        <taxon>Mycobacteriaceae</taxon>
        <taxon>Mycobacterium</taxon>
    </lineage>
</organism>
<evidence type="ECO:0000256" key="1">
    <source>
        <dbReference type="SAM" id="MobiDB-lite"/>
    </source>
</evidence>
<feature type="compositionally biased region" description="Polar residues" evidence="1">
    <location>
        <begin position="317"/>
        <end position="334"/>
    </location>
</feature>
<dbReference type="OrthoDB" id="4382058at2"/>
<feature type="compositionally biased region" description="Pro residues" evidence="1">
    <location>
        <begin position="25"/>
        <end position="37"/>
    </location>
</feature>
<accession>A0A7I7YFQ6</accession>
<feature type="transmembrane region" description="Helical" evidence="2">
    <location>
        <begin position="54"/>
        <end position="75"/>
    </location>
</feature>
<evidence type="ECO:0000313" key="4">
    <source>
        <dbReference type="Proteomes" id="UP000467385"/>
    </source>
</evidence>
<keyword evidence="2" id="KW-0472">Membrane</keyword>
<keyword evidence="2" id="KW-0812">Transmembrane</keyword>
<evidence type="ECO:0000256" key="2">
    <source>
        <dbReference type="SAM" id="Phobius"/>
    </source>
</evidence>
<protein>
    <submittedName>
        <fullName evidence="3">Uncharacterized protein</fullName>
    </submittedName>
</protein>